<evidence type="ECO:0000256" key="2">
    <source>
        <dbReference type="ARBA" id="ARBA00023043"/>
    </source>
</evidence>
<protein>
    <submittedName>
        <fullName evidence="5">Uncharacterized protein</fullName>
    </submittedName>
</protein>
<accession>A0A178ZXI8</accession>
<evidence type="ECO:0000256" key="4">
    <source>
        <dbReference type="SAM" id="MobiDB-lite"/>
    </source>
</evidence>
<keyword evidence="1" id="KW-0677">Repeat</keyword>
<feature type="repeat" description="ANK" evidence="3">
    <location>
        <begin position="207"/>
        <end position="239"/>
    </location>
</feature>
<dbReference type="STRING" id="1367422.A0A178ZXI8"/>
<dbReference type="EMBL" id="LVYI01000001">
    <property type="protein sequence ID" value="OAP64504.1"/>
    <property type="molecule type" value="Genomic_DNA"/>
</dbReference>
<dbReference type="SUPFAM" id="SSF48403">
    <property type="entry name" value="Ankyrin repeat"/>
    <property type="match status" value="1"/>
</dbReference>
<name>A0A178ZXI8_9EURO</name>
<feature type="region of interest" description="Disordered" evidence="4">
    <location>
        <begin position="62"/>
        <end position="145"/>
    </location>
</feature>
<evidence type="ECO:0000313" key="6">
    <source>
        <dbReference type="Proteomes" id="UP000078343"/>
    </source>
</evidence>
<evidence type="ECO:0000313" key="5">
    <source>
        <dbReference type="EMBL" id="OAP64504.1"/>
    </source>
</evidence>
<feature type="compositionally biased region" description="Basic and acidic residues" evidence="4">
    <location>
        <begin position="100"/>
        <end position="111"/>
    </location>
</feature>
<dbReference type="PROSITE" id="PS50088">
    <property type="entry name" value="ANK_REPEAT"/>
    <property type="match status" value="2"/>
</dbReference>
<dbReference type="Proteomes" id="UP000078343">
    <property type="component" value="Unassembled WGS sequence"/>
</dbReference>
<dbReference type="OrthoDB" id="4807664at2759"/>
<evidence type="ECO:0000256" key="3">
    <source>
        <dbReference type="PROSITE-ProRule" id="PRU00023"/>
    </source>
</evidence>
<comment type="caution">
    <text evidence="5">The sequence shown here is derived from an EMBL/GenBank/DDBJ whole genome shotgun (WGS) entry which is preliminary data.</text>
</comment>
<keyword evidence="2 3" id="KW-0040">ANK repeat</keyword>
<dbReference type="InterPro" id="IPR036770">
    <property type="entry name" value="Ankyrin_rpt-contain_sf"/>
</dbReference>
<dbReference type="PANTHER" id="PTHR24171">
    <property type="entry name" value="ANKYRIN REPEAT DOMAIN-CONTAINING PROTEIN 39-RELATED"/>
    <property type="match status" value="1"/>
</dbReference>
<reference evidence="5 6" key="1">
    <citation type="submission" date="2016-04" db="EMBL/GenBank/DDBJ databases">
        <title>Draft genome of Fonsecaea erecta CBS 125763.</title>
        <authorList>
            <person name="Weiss V.A."/>
            <person name="Vicente V.A."/>
            <person name="Raittz R.T."/>
            <person name="Moreno L.F."/>
            <person name="De Souza E.M."/>
            <person name="Pedrosa F.O."/>
            <person name="Steffens M.B."/>
            <person name="Faoro H."/>
            <person name="Tadra-Sfeir M.Z."/>
            <person name="Najafzadeh M.J."/>
            <person name="Felipe M.S."/>
            <person name="Teixeira M."/>
            <person name="Sun J."/>
            <person name="Xi L."/>
            <person name="Gomes R."/>
            <person name="De Azevedo C.M."/>
            <person name="Salgado C.G."/>
            <person name="Da Silva M.B."/>
            <person name="Nascimento M.F."/>
            <person name="Queiroz-Telles F."/>
            <person name="Attili D.S."/>
            <person name="Gorbushina A."/>
        </authorList>
    </citation>
    <scope>NUCLEOTIDE SEQUENCE [LARGE SCALE GENOMIC DNA]</scope>
    <source>
        <strain evidence="5 6">CBS 125763</strain>
    </source>
</reference>
<dbReference type="Gene3D" id="1.25.40.20">
    <property type="entry name" value="Ankyrin repeat-containing domain"/>
    <property type="match status" value="1"/>
</dbReference>
<dbReference type="RefSeq" id="XP_018697871.1">
    <property type="nucleotide sequence ID" value="XM_018831992.1"/>
</dbReference>
<dbReference type="InterPro" id="IPR002110">
    <property type="entry name" value="Ankyrin_rpt"/>
</dbReference>
<dbReference type="SMART" id="SM00248">
    <property type="entry name" value="ANK"/>
    <property type="match status" value="3"/>
</dbReference>
<feature type="compositionally biased region" description="Polar residues" evidence="4">
    <location>
        <begin position="62"/>
        <end position="71"/>
    </location>
</feature>
<gene>
    <name evidence="5" type="ORF">AYL99_00476</name>
</gene>
<organism evidence="5 6">
    <name type="scientific">Fonsecaea erecta</name>
    <dbReference type="NCBI Taxonomy" id="1367422"/>
    <lineage>
        <taxon>Eukaryota</taxon>
        <taxon>Fungi</taxon>
        <taxon>Dikarya</taxon>
        <taxon>Ascomycota</taxon>
        <taxon>Pezizomycotina</taxon>
        <taxon>Eurotiomycetes</taxon>
        <taxon>Chaetothyriomycetidae</taxon>
        <taxon>Chaetothyriales</taxon>
        <taxon>Herpotrichiellaceae</taxon>
        <taxon>Fonsecaea</taxon>
    </lineage>
</organism>
<sequence length="298" mass="31956">MTDQVEPGDKIANRTRMLEAFAQQARQLLSDAVDLEVGEPRCPECSHCRGLEINQEANALQATDAPTPSSQDCHRNAEMDPFNFSDGTLENSTTVPTSVPKEDTHQPRPCESRSLTCSSLASLRDDPGNGRAVKTGAPITPNHSLPLKFKEDPRPFGALHTPLSDQTFVDYIDLSNFEFLNTHGGVATLTPSEESAPLAVASQESVQGVAALHLAAREGRTRILSILLRTGLSVDSRDERGRTPLHHCASHGHTEAAEVLLAAGANINAVDLNGTSVIIAAVKAGSEKMVELLLNSNR</sequence>
<feature type="repeat" description="ANK" evidence="3">
    <location>
        <begin position="240"/>
        <end position="272"/>
    </location>
</feature>
<keyword evidence="6" id="KW-1185">Reference proteome</keyword>
<dbReference type="PROSITE" id="PS50297">
    <property type="entry name" value="ANK_REP_REGION"/>
    <property type="match status" value="2"/>
</dbReference>
<proteinExistence type="predicted"/>
<dbReference type="Pfam" id="PF12796">
    <property type="entry name" value="Ank_2"/>
    <property type="match status" value="1"/>
</dbReference>
<feature type="compositionally biased region" description="Polar residues" evidence="4">
    <location>
        <begin position="85"/>
        <end position="97"/>
    </location>
</feature>
<dbReference type="AlphaFoldDB" id="A0A178ZXI8"/>
<dbReference type="GeneID" id="30004646"/>
<evidence type="ECO:0000256" key="1">
    <source>
        <dbReference type="ARBA" id="ARBA00022737"/>
    </source>
</evidence>
<dbReference type="PRINTS" id="PR01415">
    <property type="entry name" value="ANKYRIN"/>
</dbReference>